<gene>
    <name evidence="1" type="ORF">SO694_000910122</name>
</gene>
<dbReference type="Gene3D" id="3.40.50.1110">
    <property type="entry name" value="SGNH hydrolase"/>
    <property type="match status" value="1"/>
</dbReference>
<name>A0ABR1FS64_AURAN</name>
<evidence type="ECO:0000313" key="1">
    <source>
        <dbReference type="EMBL" id="KAK7237073.1"/>
    </source>
</evidence>
<dbReference type="KEGG" id="aaf:AURANDRAFT_64763"/>
<keyword evidence="2" id="KW-1185">Reference proteome</keyword>
<dbReference type="SUPFAM" id="SSF52266">
    <property type="entry name" value="SGNH hydrolase"/>
    <property type="match status" value="1"/>
</dbReference>
<proteinExistence type="predicted"/>
<dbReference type="Proteomes" id="UP001363151">
    <property type="component" value="Unassembled WGS sequence"/>
</dbReference>
<organism evidence="1 2">
    <name type="scientific">Aureococcus anophagefferens</name>
    <name type="common">Harmful bloom alga</name>
    <dbReference type="NCBI Taxonomy" id="44056"/>
    <lineage>
        <taxon>Eukaryota</taxon>
        <taxon>Sar</taxon>
        <taxon>Stramenopiles</taxon>
        <taxon>Ochrophyta</taxon>
        <taxon>Pelagophyceae</taxon>
        <taxon>Pelagomonadales</taxon>
        <taxon>Pelagomonadaceae</taxon>
        <taxon>Aureococcus</taxon>
    </lineage>
</organism>
<comment type="caution">
    <text evidence="1">The sequence shown here is derived from an EMBL/GenBank/DDBJ whole genome shotgun (WGS) entry which is preliminary data.</text>
</comment>
<protein>
    <submittedName>
        <fullName evidence="1">Uncharacterized protein</fullName>
    </submittedName>
</protein>
<dbReference type="InterPro" id="IPR036514">
    <property type="entry name" value="SGNH_hydro_sf"/>
</dbReference>
<reference evidence="1 2" key="1">
    <citation type="submission" date="2024-03" db="EMBL/GenBank/DDBJ databases">
        <title>Aureococcus anophagefferens CCMP1851 and Kratosvirus quantuckense: Draft genome of a second virus-susceptible host strain in the model system.</title>
        <authorList>
            <person name="Chase E."/>
            <person name="Truchon A.R."/>
            <person name="Schepens W."/>
            <person name="Wilhelm S.W."/>
        </authorList>
    </citation>
    <scope>NUCLEOTIDE SEQUENCE [LARGE SCALE GENOMIC DNA]</scope>
    <source>
        <strain evidence="1 2">CCMP1851</strain>
    </source>
</reference>
<accession>A0ABR1FS64</accession>
<sequence>MARAAPAPPNWGARAALRQRYALIWASTFAVVLSYFGSLVVVRAIDDGGVDCRDTCRDAPDNETGTVLLIGDSILKGYYPIVESILDPGAKCMEDGTVRRGVLAKLVYGRFGSGNGYCGTSYGVNFCLDRYLATTKNNFSNIYSPVSFDEYEANMEAMYRKLRGALAPNGTMIFGTTTPVPPSYDSNKRVNADVLELNVRARALFGPAGKYPDVRLNDLYGRVVDACKRDPATACYPETCDCPLMQNNGVHFSPAGQRLNAVDVAWWIAPFAGAPADAGERAPEIEKHNGEYRLEHWKVALVAQAFLLSALGLVATCVVYGRARARRRGDAAPMVAMTTRRVPDPEDDGRALDRAGDTEML</sequence>
<evidence type="ECO:0000313" key="2">
    <source>
        <dbReference type="Proteomes" id="UP001363151"/>
    </source>
</evidence>
<dbReference type="CDD" id="cd00229">
    <property type="entry name" value="SGNH_hydrolase"/>
    <property type="match status" value="1"/>
</dbReference>
<dbReference type="EMBL" id="JBBJCI010000255">
    <property type="protein sequence ID" value="KAK7237073.1"/>
    <property type="molecule type" value="Genomic_DNA"/>
</dbReference>